<protein>
    <submittedName>
        <fullName evidence="2">Uncharacterized protein</fullName>
    </submittedName>
</protein>
<proteinExistence type="predicted"/>
<feature type="signal peptide" evidence="1">
    <location>
        <begin position="1"/>
        <end position="18"/>
    </location>
</feature>
<dbReference type="Proteomes" id="UP000608513">
    <property type="component" value="Unassembled WGS sequence"/>
</dbReference>
<comment type="caution">
    <text evidence="2">The sequence shown here is derived from an EMBL/GenBank/DDBJ whole genome shotgun (WGS) entry which is preliminary data.</text>
</comment>
<evidence type="ECO:0000256" key="1">
    <source>
        <dbReference type="SAM" id="SignalP"/>
    </source>
</evidence>
<organism evidence="2 3">
    <name type="scientific">Ramlibacter cellulosilyticus</name>
    <dbReference type="NCBI Taxonomy" id="2764187"/>
    <lineage>
        <taxon>Bacteria</taxon>
        <taxon>Pseudomonadati</taxon>
        <taxon>Pseudomonadota</taxon>
        <taxon>Betaproteobacteria</taxon>
        <taxon>Burkholderiales</taxon>
        <taxon>Comamonadaceae</taxon>
        <taxon>Ramlibacter</taxon>
    </lineage>
</organism>
<keyword evidence="1" id="KW-0732">Signal</keyword>
<evidence type="ECO:0000313" key="3">
    <source>
        <dbReference type="Proteomes" id="UP000608513"/>
    </source>
</evidence>
<sequence>MKKVAASLVLALSASAHADEWSDADLATRRLAPSEVQALPAPVRADLERRGCRIPQAFAAKNAGNFARGTFLGSDADDWAVLCSIARASRILVYPGGTAQGVQEVPGSARKDADFLQQVGGGRIGFSRSVIAIGPTQAHRRQNQARGRIVVRFQHAGIEDAFLEKRSRVHYFNGRKWVEVQAGD</sequence>
<accession>A0A923MQX0</accession>
<reference evidence="2" key="1">
    <citation type="submission" date="2020-08" db="EMBL/GenBank/DDBJ databases">
        <title>Ramlibacter sp. USB13 16S ribosomal RNA gene genome sequencing and assembly.</title>
        <authorList>
            <person name="Kang M."/>
        </authorList>
    </citation>
    <scope>NUCLEOTIDE SEQUENCE</scope>
    <source>
        <strain evidence="2">USB13</strain>
    </source>
</reference>
<evidence type="ECO:0000313" key="2">
    <source>
        <dbReference type="EMBL" id="MBC5783183.1"/>
    </source>
</evidence>
<dbReference type="EMBL" id="JACORT010000003">
    <property type="protein sequence ID" value="MBC5783183.1"/>
    <property type="molecule type" value="Genomic_DNA"/>
</dbReference>
<gene>
    <name evidence="2" type="ORF">H8N03_09530</name>
</gene>
<dbReference type="RefSeq" id="WP_187075929.1">
    <property type="nucleotide sequence ID" value="NZ_JACORT010000003.1"/>
</dbReference>
<feature type="chain" id="PRO_5037870168" evidence="1">
    <location>
        <begin position="19"/>
        <end position="184"/>
    </location>
</feature>
<keyword evidence="3" id="KW-1185">Reference proteome</keyword>
<dbReference type="AlphaFoldDB" id="A0A923MQX0"/>
<name>A0A923MQX0_9BURK</name>